<organism evidence="1 2">
    <name type="scientific">Cichorium intybus</name>
    <name type="common">Chicory</name>
    <dbReference type="NCBI Taxonomy" id="13427"/>
    <lineage>
        <taxon>Eukaryota</taxon>
        <taxon>Viridiplantae</taxon>
        <taxon>Streptophyta</taxon>
        <taxon>Embryophyta</taxon>
        <taxon>Tracheophyta</taxon>
        <taxon>Spermatophyta</taxon>
        <taxon>Magnoliopsida</taxon>
        <taxon>eudicotyledons</taxon>
        <taxon>Gunneridae</taxon>
        <taxon>Pentapetalae</taxon>
        <taxon>asterids</taxon>
        <taxon>campanulids</taxon>
        <taxon>Asterales</taxon>
        <taxon>Asteraceae</taxon>
        <taxon>Cichorioideae</taxon>
        <taxon>Cichorieae</taxon>
        <taxon>Cichoriinae</taxon>
        <taxon>Cichorium</taxon>
    </lineage>
</organism>
<evidence type="ECO:0000313" key="1">
    <source>
        <dbReference type="EMBL" id="KAI3791620.1"/>
    </source>
</evidence>
<evidence type="ECO:0000313" key="2">
    <source>
        <dbReference type="Proteomes" id="UP001055811"/>
    </source>
</evidence>
<name>A0ACB9H8G9_CICIN</name>
<sequence>MRTISTNMGTIDVLNSNRSFHCYHGTDFTEENGRPSKKPKIEEQVVEYALHVGFLDPINPNERLMVIRPQPILKYQNTDYNLRAIVPCMSKQFWKACDYEIVCERSSRRLESPPLTMLVDLEIKKNSLPFNNDG</sequence>
<protein>
    <submittedName>
        <fullName evidence="1">Uncharacterized protein</fullName>
    </submittedName>
</protein>
<dbReference type="Proteomes" id="UP001055811">
    <property type="component" value="Linkage Group LG01"/>
</dbReference>
<gene>
    <name evidence="1" type="ORF">L2E82_05479</name>
</gene>
<dbReference type="EMBL" id="CM042009">
    <property type="protein sequence ID" value="KAI3791620.1"/>
    <property type="molecule type" value="Genomic_DNA"/>
</dbReference>
<comment type="caution">
    <text evidence="1">The sequence shown here is derived from an EMBL/GenBank/DDBJ whole genome shotgun (WGS) entry which is preliminary data.</text>
</comment>
<keyword evidence="2" id="KW-1185">Reference proteome</keyword>
<proteinExistence type="predicted"/>
<accession>A0ACB9H8G9</accession>
<reference evidence="2" key="1">
    <citation type="journal article" date="2022" name="Mol. Ecol. Resour.">
        <title>The genomes of chicory, endive, great burdock and yacon provide insights into Asteraceae palaeo-polyploidization history and plant inulin production.</title>
        <authorList>
            <person name="Fan W."/>
            <person name="Wang S."/>
            <person name="Wang H."/>
            <person name="Wang A."/>
            <person name="Jiang F."/>
            <person name="Liu H."/>
            <person name="Zhao H."/>
            <person name="Xu D."/>
            <person name="Zhang Y."/>
        </authorList>
    </citation>
    <scope>NUCLEOTIDE SEQUENCE [LARGE SCALE GENOMIC DNA]</scope>
    <source>
        <strain evidence="2">cv. Punajuju</strain>
    </source>
</reference>
<reference evidence="1 2" key="2">
    <citation type="journal article" date="2022" name="Mol. Ecol. Resour.">
        <title>The genomes of chicory, endive, great burdock and yacon provide insights into Asteraceae paleo-polyploidization history and plant inulin production.</title>
        <authorList>
            <person name="Fan W."/>
            <person name="Wang S."/>
            <person name="Wang H."/>
            <person name="Wang A."/>
            <person name="Jiang F."/>
            <person name="Liu H."/>
            <person name="Zhao H."/>
            <person name="Xu D."/>
            <person name="Zhang Y."/>
        </authorList>
    </citation>
    <scope>NUCLEOTIDE SEQUENCE [LARGE SCALE GENOMIC DNA]</scope>
    <source>
        <strain evidence="2">cv. Punajuju</strain>
        <tissue evidence="1">Leaves</tissue>
    </source>
</reference>